<dbReference type="Proteomes" id="UP000517712">
    <property type="component" value="Unassembled WGS sequence"/>
</dbReference>
<dbReference type="InterPro" id="IPR019800">
    <property type="entry name" value="Glyco_hydro_3_AS"/>
</dbReference>
<keyword evidence="4 6" id="KW-0326">Glycosidase</keyword>
<dbReference type="SUPFAM" id="SSF51445">
    <property type="entry name" value="(Trans)glycosidases"/>
    <property type="match status" value="1"/>
</dbReference>
<dbReference type="RefSeq" id="WP_184281730.1">
    <property type="nucleotide sequence ID" value="NZ_BAAAPG010000001.1"/>
</dbReference>
<dbReference type="InterPro" id="IPR013783">
    <property type="entry name" value="Ig-like_fold"/>
</dbReference>
<dbReference type="PROSITE" id="PS00775">
    <property type="entry name" value="GLYCOSYL_HYDROL_F3"/>
    <property type="match status" value="1"/>
</dbReference>
<keyword evidence="7" id="KW-1185">Reference proteome</keyword>
<evidence type="ECO:0000256" key="2">
    <source>
        <dbReference type="ARBA" id="ARBA00022801"/>
    </source>
</evidence>
<dbReference type="InterPro" id="IPR050288">
    <property type="entry name" value="Cellulose_deg_GH3"/>
</dbReference>
<protein>
    <submittedName>
        <fullName evidence="6">Beta-glucosidase</fullName>
        <ecNumber evidence="6">3.2.1.21</ecNumber>
    </submittedName>
</protein>
<dbReference type="EC" id="3.2.1.21" evidence="6"/>
<dbReference type="PANTHER" id="PTHR42715">
    <property type="entry name" value="BETA-GLUCOSIDASE"/>
    <property type="match status" value="1"/>
</dbReference>
<dbReference type="InterPro" id="IPR036962">
    <property type="entry name" value="Glyco_hydro_3_N_sf"/>
</dbReference>
<dbReference type="InterPro" id="IPR001764">
    <property type="entry name" value="Glyco_hydro_3_N"/>
</dbReference>
<dbReference type="AlphaFoldDB" id="A0A7W9FAJ1"/>
<proteinExistence type="inferred from homology"/>
<dbReference type="Pfam" id="PF00933">
    <property type="entry name" value="Glyco_hydro_3"/>
    <property type="match status" value="1"/>
</dbReference>
<dbReference type="GO" id="GO:0008422">
    <property type="term" value="F:beta-glucosidase activity"/>
    <property type="evidence" value="ECO:0007669"/>
    <property type="project" value="UniProtKB-EC"/>
</dbReference>
<evidence type="ECO:0000256" key="1">
    <source>
        <dbReference type="ARBA" id="ARBA00005336"/>
    </source>
</evidence>
<comment type="caution">
    <text evidence="6">The sequence shown here is derived from an EMBL/GenBank/DDBJ whole genome shotgun (WGS) entry which is preliminary data.</text>
</comment>
<dbReference type="PANTHER" id="PTHR42715:SF10">
    <property type="entry name" value="BETA-GLUCOSIDASE"/>
    <property type="match status" value="1"/>
</dbReference>
<reference evidence="6 7" key="1">
    <citation type="submission" date="2020-08" db="EMBL/GenBank/DDBJ databases">
        <title>Sequencing the genomes of 1000 actinobacteria strains.</title>
        <authorList>
            <person name="Klenk H.-P."/>
        </authorList>
    </citation>
    <scope>NUCLEOTIDE SEQUENCE [LARGE SCALE GENOMIC DNA]</scope>
    <source>
        <strain evidence="6 7">DSM 24823</strain>
    </source>
</reference>
<evidence type="ECO:0000256" key="3">
    <source>
        <dbReference type="ARBA" id="ARBA00023277"/>
    </source>
</evidence>
<name>A0A7W9FAJ1_9MICO</name>
<gene>
    <name evidence="6" type="ORF">HD600_000828</name>
</gene>
<dbReference type="SUPFAM" id="SSF52279">
    <property type="entry name" value="Beta-D-glucan exohydrolase, C-terminal domain"/>
    <property type="match status" value="1"/>
</dbReference>
<dbReference type="EMBL" id="JACHMU010000001">
    <property type="protein sequence ID" value="MBB5742331.1"/>
    <property type="molecule type" value="Genomic_DNA"/>
</dbReference>
<dbReference type="Pfam" id="PF01915">
    <property type="entry name" value="Glyco_hydro_3_C"/>
    <property type="match status" value="1"/>
</dbReference>
<keyword evidence="2 4" id="KW-0378">Hydrolase</keyword>
<dbReference type="Gene3D" id="2.60.40.10">
    <property type="entry name" value="Immunoglobulins"/>
    <property type="match status" value="1"/>
</dbReference>
<dbReference type="InterPro" id="IPR026891">
    <property type="entry name" value="Fn3-like"/>
</dbReference>
<dbReference type="InterPro" id="IPR002772">
    <property type="entry name" value="Glyco_hydro_3_C"/>
</dbReference>
<sequence>MTDEVWRDPKVSADERIDALVAALTVEEKIAQLGAYWADERTSGEIIAPMQDVFSEGRASFERVVRDGIGQLTRVFGTSPASAREGMARIRDAQRHLIEATTTAIPAIVHEECLTGFTTLGATVYPTALAWGATFDPDLVEEMARAIGRDMAAVGVHQGLSPVLDVATDYRWGRVEETMGEDPYVVGTLASAYVQGLQDAGVIATLKHFAGHASSRGGRNHAPVAIGERELRDLVLPPFEMAVRVAGARSVMNSYTETDRVPAAADRWLLTDLLRGEWGFEGTVVSDYWAVAFLKSKHGVAGTMAEAGRLALHAGLDVELPDISAFLQLREDDPDPDRTASDIDTAVRRVLRHKLDLGLLDEGWAPAEPAEYDLDSPVNRDIARRMAEKSIVLLEDTAGVLPLSPQTPRIAVIGPCADDPSALMGAYSYPVHVLPRHPECGLGLDALSIPDAVRESFPAADVVVERGCPLQTPGAAEDLARAVDAATDADVAVVVVGDHAGMFGKGTSGEGSDAPSLELPGAQADLVEAIIGTGTPVVLVVLSGRPYAIGRFVGRAAAILQAFMPGVEGAGALARILAGEVNPSGHLPVQVPYGAAALPHTYLAPPLGQDGDRISNLSIAPAFPFGHGLSYTTFAVDDLVLDRAEMPTDGTVTATVTVSNTGDRAGETVVQLYSADPVAQVTRPVQQLVGYARIALEAGETTAVAFRLHADRFSFTGLARRRIVEPGEIVLSAGLSVGALSRSQSLVVTGAARDVVDPVLRTEVVQPLRAPAVP</sequence>
<dbReference type="InterPro" id="IPR017853">
    <property type="entry name" value="GH"/>
</dbReference>
<dbReference type="Pfam" id="PF14310">
    <property type="entry name" value="Fn3-like"/>
    <property type="match status" value="1"/>
</dbReference>
<keyword evidence="3" id="KW-0119">Carbohydrate metabolism</keyword>
<dbReference type="GO" id="GO:0005975">
    <property type="term" value="P:carbohydrate metabolic process"/>
    <property type="evidence" value="ECO:0007669"/>
    <property type="project" value="InterPro"/>
</dbReference>
<evidence type="ECO:0000256" key="4">
    <source>
        <dbReference type="RuleBase" id="RU361161"/>
    </source>
</evidence>
<comment type="similarity">
    <text evidence="1 4">Belongs to the glycosyl hydrolase 3 family.</text>
</comment>
<evidence type="ECO:0000313" key="7">
    <source>
        <dbReference type="Proteomes" id="UP000517712"/>
    </source>
</evidence>
<accession>A0A7W9FAJ1</accession>
<dbReference type="Gene3D" id="3.40.50.1700">
    <property type="entry name" value="Glycoside hydrolase family 3 C-terminal domain"/>
    <property type="match status" value="1"/>
</dbReference>
<dbReference type="PRINTS" id="PR00133">
    <property type="entry name" value="GLHYDRLASE3"/>
</dbReference>
<dbReference type="InterPro" id="IPR036881">
    <property type="entry name" value="Glyco_hydro_3_C_sf"/>
</dbReference>
<organism evidence="6 7">
    <name type="scientific">Microbacterium ginsengiterrae</name>
    <dbReference type="NCBI Taxonomy" id="546115"/>
    <lineage>
        <taxon>Bacteria</taxon>
        <taxon>Bacillati</taxon>
        <taxon>Actinomycetota</taxon>
        <taxon>Actinomycetes</taxon>
        <taxon>Micrococcales</taxon>
        <taxon>Microbacteriaceae</taxon>
        <taxon>Microbacterium</taxon>
    </lineage>
</organism>
<evidence type="ECO:0000259" key="5">
    <source>
        <dbReference type="SMART" id="SM01217"/>
    </source>
</evidence>
<dbReference type="SMART" id="SM01217">
    <property type="entry name" value="Fn3_like"/>
    <property type="match status" value="1"/>
</dbReference>
<evidence type="ECO:0000313" key="6">
    <source>
        <dbReference type="EMBL" id="MBB5742331.1"/>
    </source>
</evidence>
<dbReference type="Gene3D" id="3.20.20.300">
    <property type="entry name" value="Glycoside hydrolase, family 3, N-terminal domain"/>
    <property type="match status" value="1"/>
</dbReference>
<feature type="domain" description="Fibronectin type III-like" evidence="5">
    <location>
        <begin position="668"/>
        <end position="737"/>
    </location>
</feature>